<dbReference type="RefSeq" id="WP_062970654.1">
    <property type="nucleotide sequence ID" value="NZ_JAAXOT010000001.1"/>
</dbReference>
<reference evidence="1 2" key="1">
    <citation type="submission" date="2020-04" db="EMBL/GenBank/DDBJ databases">
        <title>MicrobeNet Type strains.</title>
        <authorList>
            <person name="Nicholson A.C."/>
        </authorList>
    </citation>
    <scope>NUCLEOTIDE SEQUENCE [LARGE SCALE GENOMIC DNA]</scope>
    <source>
        <strain evidence="1 2">JCM 3332</strain>
    </source>
</reference>
<dbReference type="EMBL" id="JAAXOT010000001">
    <property type="protein sequence ID" value="NKY54959.1"/>
    <property type="molecule type" value="Genomic_DNA"/>
</dbReference>
<gene>
    <name evidence="1" type="ORF">HGA15_02050</name>
</gene>
<comment type="caution">
    <text evidence="1">The sequence shown here is derived from an EMBL/GenBank/DDBJ whole genome shotgun (WGS) entry which is preliminary data.</text>
</comment>
<evidence type="ECO:0000313" key="1">
    <source>
        <dbReference type="EMBL" id="NKY54959.1"/>
    </source>
</evidence>
<organism evidence="1 2">
    <name type="scientific">Nocardia flavorosea</name>
    <dbReference type="NCBI Taxonomy" id="53429"/>
    <lineage>
        <taxon>Bacteria</taxon>
        <taxon>Bacillati</taxon>
        <taxon>Actinomycetota</taxon>
        <taxon>Actinomycetes</taxon>
        <taxon>Mycobacteriales</taxon>
        <taxon>Nocardiaceae</taxon>
        <taxon>Nocardia</taxon>
    </lineage>
</organism>
<sequence length="125" mass="14182">MAIAKKGRRRIVVGTREFLWWVRAGWENYNAPGAATLTVATDDRRILLGYVLNQDEKTRHVTVLGPEFRGTTQNGPTRRFRCPMFGLTDEIRPSHVAELITWCTDPGPLPEHTDWRGHAIAASRT</sequence>
<name>A0A846YDT6_9NOCA</name>
<proteinExistence type="predicted"/>
<dbReference type="AlphaFoldDB" id="A0A846YDT6"/>
<protein>
    <submittedName>
        <fullName evidence="1">Uncharacterized protein</fullName>
    </submittedName>
</protein>
<keyword evidence="2" id="KW-1185">Reference proteome</keyword>
<accession>A0A846YDT6</accession>
<evidence type="ECO:0000313" key="2">
    <source>
        <dbReference type="Proteomes" id="UP000570678"/>
    </source>
</evidence>
<dbReference type="Proteomes" id="UP000570678">
    <property type="component" value="Unassembled WGS sequence"/>
</dbReference>